<keyword evidence="2" id="KW-1185">Reference proteome</keyword>
<gene>
    <name evidence="1" type="ORF">HaLaN_05582</name>
</gene>
<feature type="non-terminal residue" evidence="1">
    <location>
        <position position="1"/>
    </location>
</feature>
<evidence type="ECO:0000313" key="1">
    <source>
        <dbReference type="EMBL" id="GFH10297.1"/>
    </source>
</evidence>
<comment type="caution">
    <text evidence="1">The sequence shown here is derived from an EMBL/GenBank/DDBJ whole genome shotgun (WGS) entry which is preliminary data.</text>
</comment>
<protein>
    <submittedName>
        <fullName evidence="1">Uncharacterized protein</fullName>
    </submittedName>
</protein>
<organism evidence="1 2">
    <name type="scientific">Haematococcus lacustris</name>
    <name type="common">Green alga</name>
    <name type="synonym">Haematococcus pluvialis</name>
    <dbReference type="NCBI Taxonomy" id="44745"/>
    <lineage>
        <taxon>Eukaryota</taxon>
        <taxon>Viridiplantae</taxon>
        <taxon>Chlorophyta</taxon>
        <taxon>core chlorophytes</taxon>
        <taxon>Chlorophyceae</taxon>
        <taxon>CS clade</taxon>
        <taxon>Chlamydomonadales</taxon>
        <taxon>Haematococcaceae</taxon>
        <taxon>Haematococcus</taxon>
    </lineage>
</organism>
<dbReference type="Proteomes" id="UP000485058">
    <property type="component" value="Unassembled WGS sequence"/>
</dbReference>
<reference evidence="1 2" key="1">
    <citation type="submission" date="2020-02" db="EMBL/GenBank/DDBJ databases">
        <title>Draft genome sequence of Haematococcus lacustris strain NIES-144.</title>
        <authorList>
            <person name="Morimoto D."/>
            <person name="Nakagawa S."/>
            <person name="Yoshida T."/>
            <person name="Sawayama S."/>
        </authorList>
    </citation>
    <scope>NUCLEOTIDE SEQUENCE [LARGE SCALE GENOMIC DNA]</scope>
    <source>
        <strain evidence="1 2">NIES-144</strain>
    </source>
</reference>
<sequence>TSLRHKGRRDALCLGVDVGYDIMEGSTLTPGFFSTIHLSQRNVFFIHMAGRLIDVYPKVAMFVIFGPNEGLTAQEENNVFEFLKTHVSGTVVWTCTDGTCPWQEDDWSGDLRMLIHMEYLWRRSFRSMCTPSGWTGYQ</sequence>
<evidence type="ECO:0000313" key="2">
    <source>
        <dbReference type="Proteomes" id="UP000485058"/>
    </source>
</evidence>
<dbReference type="AlphaFoldDB" id="A0A699YJ95"/>
<dbReference type="EMBL" id="BLLF01000303">
    <property type="protein sequence ID" value="GFH10297.1"/>
    <property type="molecule type" value="Genomic_DNA"/>
</dbReference>
<name>A0A699YJ95_HAELA</name>
<proteinExistence type="predicted"/>
<feature type="non-terminal residue" evidence="1">
    <location>
        <position position="138"/>
    </location>
</feature>
<accession>A0A699YJ95</accession>